<evidence type="ECO:0000256" key="1">
    <source>
        <dbReference type="ARBA" id="ARBA00001974"/>
    </source>
</evidence>
<dbReference type="Proteomes" id="UP000824263">
    <property type="component" value="Unassembled WGS sequence"/>
</dbReference>
<reference evidence="7" key="2">
    <citation type="submission" date="2021-04" db="EMBL/GenBank/DDBJ databases">
        <authorList>
            <person name="Gilroy R."/>
        </authorList>
    </citation>
    <scope>NUCLEOTIDE SEQUENCE</scope>
    <source>
        <strain evidence="7">ChiSxjej1B13-11762</strain>
    </source>
</reference>
<dbReference type="Pfam" id="PF22780">
    <property type="entry name" value="HI0933_like_1st"/>
    <property type="match status" value="1"/>
</dbReference>
<comment type="caution">
    <text evidence="7">The sequence shown here is derived from an EMBL/GenBank/DDBJ whole genome shotgun (WGS) entry which is preliminary data.</text>
</comment>
<dbReference type="PANTHER" id="PTHR42887">
    <property type="entry name" value="OS12G0638800 PROTEIN"/>
    <property type="match status" value="1"/>
</dbReference>
<organism evidence="7 8">
    <name type="scientific">Candidatus Dorea gallistercoris</name>
    <dbReference type="NCBI Taxonomy" id="2838542"/>
    <lineage>
        <taxon>Bacteria</taxon>
        <taxon>Bacillati</taxon>
        <taxon>Bacillota</taxon>
        <taxon>Clostridia</taxon>
        <taxon>Lachnospirales</taxon>
        <taxon>Lachnospiraceae</taxon>
        <taxon>Dorea</taxon>
    </lineage>
</organism>
<name>A0A9D1R9K2_9FIRM</name>
<sequence>MKKIAVIGAGASGMTAAIAAARTKEQTREHWQIYLLDHKDLPGKKILSTGNGRCNLSNEHIDIACFHSRHPEVARQVLDRFSFRETLDFFSSLGLLTKSRGGYIYPRTDQAAAVRSLLEMELKRWKIPVHTGVHVEEIQRNGDHFQITGLGKRFFADRVILAAGGRAAPVLGSDGTGYRLAKSLGHTLVPVVPALVPLKVRSHPLAKAAGVRTEAAVTAICSGKETAKDQGELQITAYGISGIPVFQISRHIAQALEKKEPAEVRVDLAPWAGGSDLRAFFKVRAAGRDQLSSGEFLTGVFHQKLIPRILELAGIRMDTQVKDLSAEILGRLARVCKNVRLTIEDTTGFDNAQVSAGGIPLSEIDGRTMESRRSKGLYLTGEILDVDGICGGYNLQWAWASGYLAGTAAVKSLHEEQHQKGTNRKTLEKSKGTTR</sequence>
<evidence type="ECO:0000259" key="6">
    <source>
        <dbReference type="Pfam" id="PF22780"/>
    </source>
</evidence>
<dbReference type="AlphaFoldDB" id="A0A9D1R9K2"/>
<feature type="domain" description="RsdA/BaiN/AoA(So)-like insert" evidence="6">
    <location>
        <begin position="192"/>
        <end position="354"/>
    </location>
</feature>
<evidence type="ECO:0000256" key="4">
    <source>
        <dbReference type="SAM" id="MobiDB-lite"/>
    </source>
</evidence>
<dbReference type="EMBL" id="DXGF01000138">
    <property type="protein sequence ID" value="HIW84216.1"/>
    <property type="molecule type" value="Genomic_DNA"/>
</dbReference>
<protein>
    <submittedName>
        <fullName evidence="7">NAD(P)/FAD-dependent oxidoreductase</fullName>
    </submittedName>
</protein>
<dbReference type="InterPro" id="IPR004792">
    <property type="entry name" value="BaiN-like"/>
</dbReference>
<dbReference type="InterPro" id="IPR057661">
    <property type="entry name" value="RsdA/BaiN/AoA(So)_Rossmann"/>
</dbReference>
<dbReference type="InterPro" id="IPR055178">
    <property type="entry name" value="RsdA/BaiN/AoA(So)-like_dom"/>
</dbReference>
<evidence type="ECO:0000313" key="8">
    <source>
        <dbReference type="Proteomes" id="UP000824263"/>
    </source>
</evidence>
<dbReference type="Gene3D" id="2.40.30.10">
    <property type="entry name" value="Translation factors"/>
    <property type="match status" value="1"/>
</dbReference>
<evidence type="ECO:0000313" key="7">
    <source>
        <dbReference type="EMBL" id="HIW84216.1"/>
    </source>
</evidence>
<dbReference type="PRINTS" id="PR00368">
    <property type="entry name" value="FADPNR"/>
</dbReference>
<dbReference type="Gene3D" id="1.10.8.260">
    <property type="entry name" value="HI0933 insert domain-like"/>
    <property type="match status" value="1"/>
</dbReference>
<keyword evidence="2" id="KW-0285">Flavoprotein</keyword>
<accession>A0A9D1R9K2</accession>
<dbReference type="SUPFAM" id="SSF160996">
    <property type="entry name" value="HI0933 insert domain-like"/>
    <property type="match status" value="1"/>
</dbReference>
<evidence type="ECO:0000256" key="3">
    <source>
        <dbReference type="ARBA" id="ARBA00022827"/>
    </source>
</evidence>
<keyword evidence="3" id="KW-0274">FAD</keyword>
<dbReference type="SUPFAM" id="SSF51905">
    <property type="entry name" value="FAD/NAD(P)-binding domain"/>
    <property type="match status" value="1"/>
</dbReference>
<dbReference type="Gene3D" id="3.50.50.60">
    <property type="entry name" value="FAD/NAD(P)-binding domain"/>
    <property type="match status" value="1"/>
</dbReference>
<reference evidence="7" key="1">
    <citation type="journal article" date="2021" name="PeerJ">
        <title>Extensive microbial diversity within the chicken gut microbiome revealed by metagenomics and culture.</title>
        <authorList>
            <person name="Gilroy R."/>
            <person name="Ravi A."/>
            <person name="Getino M."/>
            <person name="Pursley I."/>
            <person name="Horton D.L."/>
            <person name="Alikhan N.F."/>
            <person name="Baker D."/>
            <person name="Gharbi K."/>
            <person name="Hall N."/>
            <person name="Watson M."/>
            <person name="Adriaenssens E.M."/>
            <person name="Foster-Nyarko E."/>
            <person name="Jarju S."/>
            <person name="Secka A."/>
            <person name="Antonio M."/>
            <person name="Oren A."/>
            <person name="Chaudhuri R.R."/>
            <person name="La Ragione R."/>
            <person name="Hildebrand F."/>
            <person name="Pallen M.J."/>
        </authorList>
    </citation>
    <scope>NUCLEOTIDE SEQUENCE</scope>
    <source>
        <strain evidence="7">ChiSxjej1B13-11762</strain>
    </source>
</reference>
<dbReference type="NCBIfam" id="TIGR00275">
    <property type="entry name" value="aminoacetone oxidase family FAD-binding enzyme"/>
    <property type="match status" value="1"/>
</dbReference>
<evidence type="ECO:0000256" key="2">
    <source>
        <dbReference type="ARBA" id="ARBA00022630"/>
    </source>
</evidence>
<dbReference type="PRINTS" id="PR00411">
    <property type="entry name" value="PNDRDTASEI"/>
</dbReference>
<comment type="cofactor">
    <cofactor evidence="1">
        <name>FAD</name>
        <dbReference type="ChEBI" id="CHEBI:57692"/>
    </cofactor>
</comment>
<evidence type="ECO:0000259" key="5">
    <source>
        <dbReference type="Pfam" id="PF03486"/>
    </source>
</evidence>
<proteinExistence type="predicted"/>
<feature type="region of interest" description="Disordered" evidence="4">
    <location>
        <begin position="415"/>
        <end position="435"/>
    </location>
</feature>
<dbReference type="Pfam" id="PF03486">
    <property type="entry name" value="HI0933_like"/>
    <property type="match status" value="1"/>
</dbReference>
<feature type="domain" description="RsdA/BaiN/AoA(So)-like Rossmann fold-like" evidence="5">
    <location>
        <begin position="3"/>
        <end position="407"/>
    </location>
</feature>
<dbReference type="InterPro" id="IPR036188">
    <property type="entry name" value="FAD/NAD-bd_sf"/>
</dbReference>
<dbReference type="PANTHER" id="PTHR42887:SF2">
    <property type="entry name" value="OS12G0638800 PROTEIN"/>
    <property type="match status" value="1"/>
</dbReference>
<dbReference type="InterPro" id="IPR023166">
    <property type="entry name" value="BaiN-like_dom_sf"/>
</dbReference>
<gene>
    <name evidence="7" type="ORF">H9873_07835</name>
</gene>